<evidence type="ECO:0000259" key="2">
    <source>
        <dbReference type="Pfam" id="PF09990"/>
    </source>
</evidence>
<keyword evidence="4" id="KW-1185">Reference proteome</keyword>
<reference evidence="3 4" key="1">
    <citation type="submission" date="2020-08" db="EMBL/GenBank/DDBJ databases">
        <title>Sequencing the genomes of 1000 actinobacteria strains.</title>
        <authorList>
            <person name="Klenk H.-P."/>
        </authorList>
    </citation>
    <scope>NUCLEOTIDE SEQUENCE [LARGE SCALE GENOMIC DNA]</scope>
    <source>
        <strain evidence="3 4">DSM 44230</strain>
    </source>
</reference>
<dbReference type="EMBL" id="JACHMH010000001">
    <property type="protein sequence ID" value="MBB4682369.1"/>
    <property type="molecule type" value="Genomic_DNA"/>
</dbReference>
<name>A0A7W7CMV8_9PSEU</name>
<feature type="transmembrane region" description="Helical" evidence="1">
    <location>
        <begin position="47"/>
        <end position="65"/>
    </location>
</feature>
<feature type="transmembrane region" description="Helical" evidence="1">
    <location>
        <begin position="85"/>
        <end position="105"/>
    </location>
</feature>
<comment type="caution">
    <text evidence="3">The sequence shown here is derived from an EMBL/GenBank/DDBJ whole genome shotgun (WGS) entry which is preliminary data.</text>
</comment>
<keyword evidence="1" id="KW-1133">Transmembrane helix</keyword>
<protein>
    <recommendedName>
        <fullName evidence="2">DUF2231 domain-containing protein</fullName>
    </recommendedName>
</protein>
<evidence type="ECO:0000313" key="4">
    <source>
        <dbReference type="Proteomes" id="UP000533598"/>
    </source>
</evidence>
<keyword evidence="1" id="KW-0812">Transmembrane</keyword>
<dbReference type="AlphaFoldDB" id="A0A7W7CMV8"/>
<evidence type="ECO:0000313" key="3">
    <source>
        <dbReference type="EMBL" id="MBB4682369.1"/>
    </source>
</evidence>
<keyword evidence="1" id="KW-0472">Membrane</keyword>
<gene>
    <name evidence="3" type="ORF">HNR67_008487</name>
</gene>
<organism evidence="3 4">
    <name type="scientific">Crossiella cryophila</name>
    <dbReference type="NCBI Taxonomy" id="43355"/>
    <lineage>
        <taxon>Bacteria</taxon>
        <taxon>Bacillati</taxon>
        <taxon>Actinomycetota</taxon>
        <taxon>Actinomycetes</taxon>
        <taxon>Pseudonocardiales</taxon>
        <taxon>Pseudonocardiaceae</taxon>
        <taxon>Crossiella</taxon>
    </lineage>
</organism>
<dbReference type="RefSeq" id="WP_185009623.1">
    <property type="nucleotide sequence ID" value="NZ_BAAAUI010000007.1"/>
</dbReference>
<proteinExistence type="predicted"/>
<feature type="transmembrane region" description="Helical" evidence="1">
    <location>
        <begin position="14"/>
        <end position="35"/>
    </location>
</feature>
<feature type="transmembrane region" description="Helical" evidence="1">
    <location>
        <begin position="126"/>
        <end position="146"/>
    </location>
</feature>
<feature type="domain" description="DUF2231" evidence="2">
    <location>
        <begin position="8"/>
        <end position="159"/>
    </location>
</feature>
<dbReference type="Proteomes" id="UP000533598">
    <property type="component" value="Unassembled WGS sequence"/>
</dbReference>
<dbReference type="Pfam" id="PF09990">
    <property type="entry name" value="DUF2231"/>
    <property type="match status" value="1"/>
</dbReference>
<dbReference type="InterPro" id="IPR019251">
    <property type="entry name" value="DUF2231_TM"/>
</dbReference>
<sequence>MDLTTVDGVPLHPLVVHAVVVLLPLAALGALLIAIRPAWRRRFGWPVLGLTLAGVASVPVAQFSGRELKHAIGVRNPLIEQHSDLGNQLLPYALAFGVLMVLFLVAGRKADQQAEAGTAPATWRRVAVAAAVLVAAAGVASTVQVVRIGHSGATAVWNGVGTSR</sequence>
<accession>A0A7W7CMV8</accession>
<evidence type="ECO:0000256" key="1">
    <source>
        <dbReference type="SAM" id="Phobius"/>
    </source>
</evidence>